<dbReference type="Proteomes" id="UP000237000">
    <property type="component" value="Unassembled WGS sequence"/>
</dbReference>
<name>A0A2P5BIV9_TREOI</name>
<keyword evidence="2" id="KW-1185">Reference proteome</keyword>
<proteinExistence type="predicted"/>
<evidence type="ECO:0000313" key="2">
    <source>
        <dbReference type="Proteomes" id="UP000237000"/>
    </source>
</evidence>
<protein>
    <submittedName>
        <fullName evidence="1">Uncharacterized protein</fullName>
    </submittedName>
</protein>
<accession>A0A2P5BIV9</accession>
<evidence type="ECO:0000313" key="1">
    <source>
        <dbReference type="EMBL" id="PON48729.1"/>
    </source>
</evidence>
<dbReference type="AlphaFoldDB" id="A0A2P5BIV9"/>
<reference evidence="2" key="1">
    <citation type="submission" date="2016-06" db="EMBL/GenBank/DDBJ databases">
        <title>Parallel loss of symbiosis genes in relatives of nitrogen-fixing non-legume Parasponia.</title>
        <authorList>
            <person name="Van Velzen R."/>
            <person name="Holmer R."/>
            <person name="Bu F."/>
            <person name="Rutten L."/>
            <person name="Van Zeijl A."/>
            <person name="Liu W."/>
            <person name="Santuari L."/>
            <person name="Cao Q."/>
            <person name="Sharma T."/>
            <person name="Shen D."/>
            <person name="Roswanjaya Y."/>
            <person name="Wardhani T."/>
            <person name="Kalhor M.S."/>
            <person name="Jansen J."/>
            <person name="Van den Hoogen J."/>
            <person name="Gungor B."/>
            <person name="Hartog M."/>
            <person name="Hontelez J."/>
            <person name="Verver J."/>
            <person name="Yang W.-C."/>
            <person name="Schijlen E."/>
            <person name="Repin R."/>
            <person name="Schilthuizen M."/>
            <person name="Schranz E."/>
            <person name="Heidstra R."/>
            <person name="Miyata K."/>
            <person name="Fedorova E."/>
            <person name="Kohlen W."/>
            <person name="Bisseling T."/>
            <person name="Smit S."/>
            <person name="Geurts R."/>
        </authorList>
    </citation>
    <scope>NUCLEOTIDE SEQUENCE [LARGE SCALE GENOMIC DNA]</scope>
    <source>
        <strain evidence="2">cv. RG33-2</strain>
    </source>
</reference>
<sequence length="101" mass="10769">MFERGSQNVDPKLFAADVGVEGVTGDDDAGPIALTFQGHHVDHDAVWGRGLSSDGVAMSSGGYVERKREIVGRLNQGGNVFYGRRVQNGSWDLSNHVAVIG</sequence>
<dbReference type="InParanoid" id="A0A2P5BIV9"/>
<gene>
    <name evidence="1" type="ORF">TorRG33x02_319520</name>
</gene>
<organism evidence="1 2">
    <name type="scientific">Trema orientale</name>
    <name type="common">Charcoal tree</name>
    <name type="synonym">Celtis orientalis</name>
    <dbReference type="NCBI Taxonomy" id="63057"/>
    <lineage>
        <taxon>Eukaryota</taxon>
        <taxon>Viridiplantae</taxon>
        <taxon>Streptophyta</taxon>
        <taxon>Embryophyta</taxon>
        <taxon>Tracheophyta</taxon>
        <taxon>Spermatophyta</taxon>
        <taxon>Magnoliopsida</taxon>
        <taxon>eudicotyledons</taxon>
        <taxon>Gunneridae</taxon>
        <taxon>Pentapetalae</taxon>
        <taxon>rosids</taxon>
        <taxon>fabids</taxon>
        <taxon>Rosales</taxon>
        <taxon>Cannabaceae</taxon>
        <taxon>Trema</taxon>
    </lineage>
</organism>
<dbReference type="OrthoDB" id="10306130at2759"/>
<comment type="caution">
    <text evidence="1">The sequence shown here is derived from an EMBL/GenBank/DDBJ whole genome shotgun (WGS) entry which is preliminary data.</text>
</comment>
<dbReference type="EMBL" id="JXTC01000512">
    <property type="protein sequence ID" value="PON48729.1"/>
    <property type="molecule type" value="Genomic_DNA"/>
</dbReference>